<sequence length="404" mass="43261">MLVLTARVFVVLATALIAGAWASAAFAQSLWTAERRAAVTAVRVTKPGLAEPERGTAFFVGSQGLLLTAAHVLRGATRIEFGPNPGGPWQEVHPASVEDLGRDVAIFRAFSPPATAGLEVGAPEAVKAEQMLYFAGFPFGLSFDRREAKVTAEFGAEGGWQTQGLAAGGFSGAPALDASGRVVGIVTAGVQDAPGFLQITPLSRVRPQLSAVSLPVPYESIRSEWRPVFKASVLGAPPSCDRSGSPAPARVPTQYGNGLFNLALLESAQASASSLISGWSQRHRIIFLNDGWYNNCRSWIPELMPAWVMVDLGANYTVSAVAFGSEYEAYYNDRAATRFRILVAPESSPGSWFSVYASAAGDLVRSRRVFSFQPRTVRYVRVEIEESVGGAVRIDELEIHGGRR</sequence>
<dbReference type="SUPFAM" id="SSF49785">
    <property type="entry name" value="Galactose-binding domain-like"/>
    <property type="match status" value="1"/>
</dbReference>
<dbReference type="Proteomes" id="UP000697995">
    <property type="component" value="Unassembled WGS sequence"/>
</dbReference>
<keyword evidence="1" id="KW-0732">Signal</keyword>
<keyword evidence="4" id="KW-1185">Reference proteome</keyword>
<feature type="signal peptide" evidence="1">
    <location>
        <begin position="1"/>
        <end position="27"/>
    </location>
</feature>
<evidence type="ECO:0000313" key="3">
    <source>
        <dbReference type="EMBL" id="MBK1662380.1"/>
    </source>
</evidence>
<dbReference type="InterPro" id="IPR008979">
    <property type="entry name" value="Galactose-bd-like_sf"/>
</dbReference>
<evidence type="ECO:0000256" key="1">
    <source>
        <dbReference type="SAM" id="SignalP"/>
    </source>
</evidence>
<dbReference type="Gene3D" id="2.60.120.260">
    <property type="entry name" value="Galactose-binding domain-like"/>
    <property type="match status" value="1"/>
</dbReference>
<feature type="chain" id="PRO_5045794330" description="F5/8 type C domain-containing protein" evidence="1">
    <location>
        <begin position="28"/>
        <end position="404"/>
    </location>
</feature>
<gene>
    <name evidence="3" type="ORF">CKO45_29800</name>
</gene>
<organism evidence="3 4">
    <name type="scientific">Paracraurococcus ruber</name>
    <dbReference type="NCBI Taxonomy" id="77675"/>
    <lineage>
        <taxon>Bacteria</taxon>
        <taxon>Pseudomonadati</taxon>
        <taxon>Pseudomonadota</taxon>
        <taxon>Alphaproteobacteria</taxon>
        <taxon>Acetobacterales</taxon>
        <taxon>Roseomonadaceae</taxon>
        <taxon>Paracraurococcus</taxon>
    </lineage>
</organism>
<dbReference type="PROSITE" id="PS50022">
    <property type="entry name" value="FA58C_3"/>
    <property type="match status" value="1"/>
</dbReference>
<dbReference type="EMBL" id="NRSG01000540">
    <property type="protein sequence ID" value="MBK1662380.1"/>
    <property type="molecule type" value="Genomic_DNA"/>
</dbReference>
<dbReference type="Pfam" id="PF13365">
    <property type="entry name" value="Trypsin_2"/>
    <property type="match status" value="1"/>
</dbReference>
<evidence type="ECO:0000313" key="4">
    <source>
        <dbReference type="Proteomes" id="UP000697995"/>
    </source>
</evidence>
<protein>
    <recommendedName>
        <fullName evidence="2">F5/8 type C domain-containing protein</fullName>
    </recommendedName>
</protein>
<evidence type="ECO:0000259" key="2">
    <source>
        <dbReference type="PROSITE" id="PS50022"/>
    </source>
</evidence>
<comment type="caution">
    <text evidence="3">The sequence shown here is derived from an EMBL/GenBank/DDBJ whole genome shotgun (WGS) entry which is preliminary data.</text>
</comment>
<dbReference type="SUPFAM" id="SSF50494">
    <property type="entry name" value="Trypsin-like serine proteases"/>
    <property type="match status" value="1"/>
</dbReference>
<dbReference type="InterPro" id="IPR000421">
    <property type="entry name" value="FA58C"/>
</dbReference>
<dbReference type="RefSeq" id="WP_133221269.1">
    <property type="nucleotide sequence ID" value="NZ_NRSG01000540.1"/>
</dbReference>
<reference evidence="3 4" key="1">
    <citation type="journal article" date="2020" name="Microorganisms">
        <title>Osmotic Adaptation and Compatible Solute Biosynthesis of Phototrophic Bacteria as Revealed from Genome Analyses.</title>
        <authorList>
            <person name="Imhoff J.F."/>
            <person name="Rahn T."/>
            <person name="Kunzel S."/>
            <person name="Keller A."/>
            <person name="Neulinger S.C."/>
        </authorList>
    </citation>
    <scope>NUCLEOTIDE SEQUENCE [LARGE SCALE GENOMIC DNA]</scope>
    <source>
        <strain evidence="3 4">DSM 15382</strain>
    </source>
</reference>
<dbReference type="InterPro" id="IPR009003">
    <property type="entry name" value="Peptidase_S1_PA"/>
</dbReference>
<name>A0ABS1D7C5_9PROT</name>
<dbReference type="Pfam" id="PF22633">
    <property type="entry name" value="F5_F8_type_C_2"/>
    <property type="match status" value="1"/>
</dbReference>
<proteinExistence type="predicted"/>
<accession>A0ABS1D7C5</accession>
<feature type="domain" description="F5/8 type C" evidence="2">
    <location>
        <begin position="252"/>
        <end position="402"/>
    </location>
</feature>
<dbReference type="Gene3D" id="2.40.10.120">
    <property type="match status" value="1"/>
</dbReference>